<evidence type="ECO:0000313" key="2">
    <source>
        <dbReference type="Proteomes" id="UP001234178"/>
    </source>
</evidence>
<keyword evidence="2" id="KW-1185">Reference proteome</keyword>
<gene>
    <name evidence="1" type="ORF">OUZ56_018915</name>
</gene>
<reference evidence="1 2" key="1">
    <citation type="journal article" date="2023" name="Nucleic Acids Res.">
        <title>The hologenome of Daphnia magna reveals possible DNA methylation and microbiome-mediated evolution of the host genome.</title>
        <authorList>
            <person name="Chaturvedi A."/>
            <person name="Li X."/>
            <person name="Dhandapani V."/>
            <person name="Marshall H."/>
            <person name="Kissane S."/>
            <person name="Cuenca-Cambronero M."/>
            <person name="Asole G."/>
            <person name="Calvet F."/>
            <person name="Ruiz-Romero M."/>
            <person name="Marangio P."/>
            <person name="Guigo R."/>
            <person name="Rago D."/>
            <person name="Mirbahai L."/>
            <person name="Eastwood N."/>
            <person name="Colbourne J.K."/>
            <person name="Zhou J."/>
            <person name="Mallon E."/>
            <person name="Orsini L."/>
        </authorList>
    </citation>
    <scope>NUCLEOTIDE SEQUENCE [LARGE SCALE GENOMIC DNA]</scope>
    <source>
        <strain evidence="1">LRV0_1</strain>
    </source>
</reference>
<organism evidence="1 2">
    <name type="scientific">Daphnia magna</name>
    <dbReference type="NCBI Taxonomy" id="35525"/>
    <lineage>
        <taxon>Eukaryota</taxon>
        <taxon>Metazoa</taxon>
        <taxon>Ecdysozoa</taxon>
        <taxon>Arthropoda</taxon>
        <taxon>Crustacea</taxon>
        <taxon>Branchiopoda</taxon>
        <taxon>Diplostraca</taxon>
        <taxon>Cladocera</taxon>
        <taxon>Anomopoda</taxon>
        <taxon>Daphniidae</taxon>
        <taxon>Daphnia</taxon>
    </lineage>
</organism>
<proteinExistence type="predicted"/>
<evidence type="ECO:0000313" key="1">
    <source>
        <dbReference type="EMBL" id="KAK4009769.1"/>
    </source>
</evidence>
<comment type="caution">
    <text evidence="1">The sequence shown here is derived from an EMBL/GenBank/DDBJ whole genome shotgun (WGS) entry which is preliminary data.</text>
</comment>
<accession>A0ABQ9ZA39</accession>
<dbReference type="EMBL" id="JAOYFB010000003">
    <property type="protein sequence ID" value="KAK4009769.1"/>
    <property type="molecule type" value="Genomic_DNA"/>
</dbReference>
<name>A0ABQ9ZA39_9CRUS</name>
<protein>
    <submittedName>
        <fullName evidence="1">Uncharacterized protein</fullName>
    </submittedName>
</protein>
<sequence>MEILLPCRTNVKMESLSISNRAWSVRSVRSAKMAKKSAGNAGGVRSSFALLIMLIIHVQVTTASWWPTASSTIEITAPHPRDGIGTGYNVTTSASSTLGR</sequence>
<dbReference type="Proteomes" id="UP001234178">
    <property type="component" value="Unassembled WGS sequence"/>
</dbReference>